<evidence type="ECO:0000313" key="11">
    <source>
        <dbReference type="Proteomes" id="UP000326924"/>
    </source>
</evidence>
<feature type="compositionally biased region" description="Low complexity" evidence="7">
    <location>
        <begin position="1120"/>
        <end position="1131"/>
    </location>
</feature>
<dbReference type="PANTHER" id="PTHR31145:SF6">
    <property type="entry name" value="INTEGRAL MEMBRANE PROTEIN (AFU_ORTHOLOGUE AFUA_7G01610)"/>
    <property type="match status" value="1"/>
</dbReference>
<keyword evidence="5 8" id="KW-1133">Transmembrane helix</keyword>
<name>A0A5J5ETS1_9PEZI</name>
<feature type="region of interest" description="Disordered" evidence="7">
    <location>
        <begin position="741"/>
        <end position="764"/>
    </location>
</feature>
<evidence type="ECO:0000256" key="1">
    <source>
        <dbReference type="ARBA" id="ARBA00004141"/>
    </source>
</evidence>
<dbReference type="InterPro" id="IPR010308">
    <property type="entry name" value="TRP_C"/>
</dbReference>
<keyword evidence="6 8" id="KW-0472">Membrane</keyword>
<evidence type="ECO:0000256" key="2">
    <source>
        <dbReference type="ARBA" id="ARBA00010642"/>
    </source>
</evidence>
<dbReference type="InterPro" id="IPR032800">
    <property type="entry name" value="TRP_N"/>
</dbReference>
<evidence type="ECO:0000256" key="4">
    <source>
        <dbReference type="ARBA" id="ARBA00022729"/>
    </source>
</evidence>
<accession>A0A5J5ETS1</accession>
<dbReference type="InterPro" id="IPR040241">
    <property type="entry name" value="TRP_Flc/Pkd2-like"/>
</dbReference>
<feature type="transmembrane region" description="Helical" evidence="8">
    <location>
        <begin position="26"/>
        <end position="46"/>
    </location>
</feature>
<feature type="compositionally biased region" description="Polar residues" evidence="7">
    <location>
        <begin position="804"/>
        <end position="827"/>
    </location>
</feature>
<feature type="compositionally biased region" description="Basic residues" evidence="7">
    <location>
        <begin position="741"/>
        <end position="750"/>
    </location>
</feature>
<feature type="compositionally biased region" description="Acidic residues" evidence="7">
    <location>
        <begin position="1041"/>
        <end position="1054"/>
    </location>
</feature>
<feature type="transmembrane region" description="Helical" evidence="8">
    <location>
        <begin position="467"/>
        <end position="488"/>
    </location>
</feature>
<comment type="caution">
    <text evidence="10">The sequence shown here is derived from an EMBL/GenBank/DDBJ whole genome shotgun (WGS) entry which is preliminary data.</text>
</comment>
<protein>
    <recommendedName>
        <fullName evidence="9">ML-like domain-containing protein</fullName>
    </recommendedName>
</protein>
<feature type="transmembrane region" description="Helical" evidence="8">
    <location>
        <begin position="686"/>
        <end position="708"/>
    </location>
</feature>
<evidence type="ECO:0000259" key="9">
    <source>
        <dbReference type="SMART" id="SM01320"/>
    </source>
</evidence>
<feature type="compositionally biased region" description="Polar residues" evidence="7">
    <location>
        <begin position="862"/>
        <end position="871"/>
    </location>
</feature>
<sequence length="1198" mass="130622">MSSSRWEAQSVCEVSLHRKRRRQPHAFRTLSLSPLIILLFTLAIFVCRASAVLVSTFDNCLSEAARQSPTRLQFHPILVAADFAESSEALTLTVWGTVTGRNGSDPSGRRRVRVKRGLGRAESYWEGPEEGVDWSQDAPLERRQFIDGIGDADSSQAPATYFGGSYKSDSRFPQNSTYWNYTGVILDQDPSWNAVASTLTNRIVVSSFSVYRNDAYFCYNPTRQLTSASSVNASCPFGNLISAGNQTSDDRNQMMQYRVVPQAMRNNITYLTSELPSFTVTSNLGSSYQFATLGVTLKILSGDAVATQVGCIHIEVTPELRKSNSNILTWLSASVLIIVGVASLMAAMFNPWNGTTDLFRFSSNYGMDDDMLRLVTPGFADCIQWLQFMVLTGSLSLSYPGFYQPIISNGAWSILMFNTSFYSNEEQVGGAAWRGDGVYAFQAWAYGYERLAQAVGLLTTDDIWPCVMVYFTVVLIGIIVLFQLWFWGRWALYKLTGVEEEDLTRKNWPYTAGLLCRFTFTYFLIPVVTACAFQLTVAARSAVSITASAAVILVLILLISSWLSYTIYTYHPRSELYDILPTLITFGTFYNTYREKSLVFFMSQLYINIMRAIAFGALQPSGIAQITILAACEIVMILSIYAIKPFAPPTSMNLWHFVFACVRLLTILLMMAFVPSINAADAVKGWTGWVILGIHAAVLLFGFVLKALQTLLEVAVRGYRSDEEAARGGFAKVFGVRQLSRRKRHSQQTHRSHDLSPTPISATERKHTLHNVSSRLPHSRTNSSAAMLLGSPATEHIGGILPEGSQSAHAHSNSGSTSAGFTPTTPGAASGHGYTPPVDNVAGPYYRPPRTRRIDGPGDQYSPATAQSRGSYASDISMKQGAQRESQGSVLGGGGEASADDAARSTPAPGGGHRYTESAITVGSGRGNTDYATRESDFYYGVRGPALSAQPQRRLGTGPADPTGPVSNAKSWIKQKLGLARGEKEKGFSVVRSSRAPEEILAARRQVEEEEEAGRNAEEVAEEGIGMAVTSDDPDAVSSESESENEYSDTDPAEEPGPSSRMLHGSTESKPIVPRKSSKRKSREPRPLPQRLYDPPITRGSTSRLPFEEDSNTHGESHSRTTSSASRGSSSVLEPPALIRTSEEGRPASGESIGRVSQGRVGAVVRDERGDITGSQAELVRGGSGSTKASSRRSKAAK</sequence>
<dbReference type="Proteomes" id="UP000326924">
    <property type="component" value="Unassembled WGS sequence"/>
</dbReference>
<dbReference type="GO" id="GO:0016020">
    <property type="term" value="C:membrane"/>
    <property type="evidence" value="ECO:0007669"/>
    <property type="project" value="UniProtKB-SubCell"/>
</dbReference>
<feature type="domain" description="ML-like" evidence="9">
    <location>
        <begin position="51"/>
        <end position="323"/>
    </location>
</feature>
<dbReference type="OrthoDB" id="5312224at2759"/>
<comment type="similarity">
    <text evidence="2">Belongs to the transient receptor potential (TRP) ion channel family.</text>
</comment>
<feature type="transmembrane region" description="Helical" evidence="8">
    <location>
        <begin position="545"/>
        <end position="564"/>
    </location>
</feature>
<dbReference type="Pfam" id="PF06011">
    <property type="entry name" value="TRP"/>
    <property type="match status" value="1"/>
</dbReference>
<feature type="transmembrane region" description="Helical" evidence="8">
    <location>
        <begin position="654"/>
        <end position="674"/>
    </location>
</feature>
<organism evidence="10 11">
    <name type="scientific">Sphaerosporella brunnea</name>
    <dbReference type="NCBI Taxonomy" id="1250544"/>
    <lineage>
        <taxon>Eukaryota</taxon>
        <taxon>Fungi</taxon>
        <taxon>Dikarya</taxon>
        <taxon>Ascomycota</taxon>
        <taxon>Pezizomycotina</taxon>
        <taxon>Pezizomycetes</taxon>
        <taxon>Pezizales</taxon>
        <taxon>Pyronemataceae</taxon>
        <taxon>Sphaerosporella</taxon>
    </lineage>
</organism>
<evidence type="ECO:0000256" key="3">
    <source>
        <dbReference type="ARBA" id="ARBA00022692"/>
    </source>
</evidence>
<feature type="region of interest" description="Disordered" evidence="7">
    <location>
        <begin position="997"/>
        <end position="1198"/>
    </location>
</feature>
<evidence type="ECO:0000313" key="10">
    <source>
        <dbReference type="EMBL" id="KAA8902457.1"/>
    </source>
</evidence>
<proteinExistence type="inferred from homology"/>
<keyword evidence="3 8" id="KW-0812">Transmembrane</keyword>
<dbReference type="PANTHER" id="PTHR31145">
    <property type="entry name" value="INTEGRAL MEMBRANE PROTEIN (AFU_ORTHOLOGUE AFUA_7G01610)"/>
    <property type="match status" value="1"/>
</dbReference>
<gene>
    <name evidence="10" type="ORF">FN846DRAFT_908541</name>
</gene>
<dbReference type="AlphaFoldDB" id="A0A5J5ETS1"/>
<dbReference type="InParanoid" id="A0A5J5ETS1"/>
<evidence type="ECO:0000256" key="5">
    <source>
        <dbReference type="ARBA" id="ARBA00022989"/>
    </source>
</evidence>
<keyword evidence="11" id="KW-1185">Reference proteome</keyword>
<evidence type="ECO:0000256" key="6">
    <source>
        <dbReference type="ARBA" id="ARBA00023136"/>
    </source>
</evidence>
<dbReference type="SMART" id="SM01320">
    <property type="entry name" value="TRP_N"/>
    <property type="match status" value="1"/>
</dbReference>
<evidence type="ECO:0000256" key="8">
    <source>
        <dbReference type="SAM" id="Phobius"/>
    </source>
</evidence>
<dbReference type="GO" id="GO:0055085">
    <property type="term" value="P:transmembrane transport"/>
    <property type="evidence" value="ECO:0007669"/>
    <property type="project" value="TreeGrafter"/>
</dbReference>
<feature type="region of interest" description="Disordered" evidence="7">
    <location>
        <begin position="795"/>
        <end position="922"/>
    </location>
</feature>
<reference evidence="10 11" key="1">
    <citation type="submission" date="2019-09" db="EMBL/GenBank/DDBJ databases">
        <title>Draft genome of the ectomycorrhizal ascomycete Sphaerosporella brunnea.</title>
        <authorList>
            <consortium name="DOE Joint Genome Institute"/>
            <person name="Benucci G.M."/>
            <person name="Marozzi G."/>
            <person name="Antonielli L."/>
            <person name="Sanchez S."/>
            <person name="Marco P."/>
            <person name="Wang X."/>
            <person name="Falini L.B."/>
            <person name="Barry K."/>
            <person name="Haridas S."/>
            <person name="Lipzen A."/>
            <person name="Labutti K."/>
            <person name="Grigoriev I.V."/>
            <person name="Murat C."/>
            <person name="Martin F."/>
            <person name="Albertini E."/>
            <person name="Donnini D."/>
            <person name="Bonito G."/>
        </authorList>
    </citation>
    <scope>NUCLEOTIDE SEQUENCE [LARGE SCALE GENOMIC DNA]</scope>
    <source>
        <strain evidence="10 11">Sb_GMNB300</strain>
    </source>
</reference>
<feature type="transmembrane region" description="Helical" evidence="8">
    <location>
        <begin position="327"/>
        <end position="349"/>
    </location>
</feature>
<comment type="subcellular location">
    <subcellularLocation>
        <location evidence="1">Membrane</location>
        <topology evidence="1">Multi-pass membrane protein</topology>
    </subcellularLocation>
</comment>
<feature type="region of interest" description="Disordered" evidence="7">
    <location>
        <begin position="949"/>
        <end position="968"/>
    </location>
</feature>
<feature type="compositionally biased region" description="Basic and acidic residues" evidence="7">
    <location>
        <begin position="997"/>
        <end position="1018"/>
    </location>
</feature>
<feature type="transmembrane region" description="Helical" evidence="8">
    <location>
        <begin position="623"/>
        <end position="642"/>
    </location>
</feature>
<keyword evidence="4" id="KW-0732">Signal</keyword>
<feature type="transmembrane region" description="Helical" evidence="8">
    <location>
        <begin position="508"/>
        <end position="533"/>
    </location>
</feature>
<evidence type="ECO:0000256" key="7">
    <source>
        <dbReference type="SAM" id="MobiDB-lite"/>
    </source>
</evidence>
<dbReference type="EMBL" id="VXIS01000132">
    <property type="protein sequence ID" value="KAA8902457.1"/>
    <property type="molecule type" value="Genomic_DNA"/>
</dbReference>